<gene>
    <name evidence="1" type="ORF">MLD38_030154</name>
</gene>
<keyword evidence="2" id="KW-1185">Reference proteome</keyword>
<evidence type="ECO:0000313" key="1">
    <source>
        <dbReference type="EMBL" id="KAI4324690.1"/>
    </source>
</evidence>
<sequence length="116" mass="12837">MNNIGELRLNDNMLEGEVPIGEETVRTLGRKLRIHNNPGLCWGLDINHDYGVGECKKEGVGWVDRTLQHVDGEETRTGEVVPPSSPGYKLWSSDRRSSSFGRLLVGFMASLAVLTV</sequence>
<evidence type="ECO:0000313" key="2">
    <source>
        <dbReference type="Proteomes" id="UP001057402"/>
    </source>
</evidence>
<comment type="caution">
    <text evidence="1">The sequence shown here is derived from an EMBL/GenBank/DDBJ whole genome shotgun (WGS) entry which is preliminary data.</text>
</comment>
<proteinExistence type="predicted"/>
<reference evidence="2" key="1">
    <citation type="journal article" date="2023" name="Front. Plant Sci.">
        <title>Chromosomal-level genome assembly of Melastoma candidum provides insights into trichome evolution.</title>
        <authorList>
            <person name="Zhong Y."/>
            <person name="Wu W."/>
            <person name="Sun C."/>
            <person name="Zou P."/>
            <person name="Liu Y."/>
            <person name="Dai S."/>
            <person name="Zhou R."/>
        </authorList>
    </citation>
    <scope>NUCLEOTIDE SEQUENCE [LARGE SCALE GENOMIC DNA]</scope>
</reference>
<protein>
    <submittedName>
        <fullName evidence="1">Uncharacterized protein</fullName>
    </submittedName>
</protein>
<organism evidence="1 2">
    <name type="scientific">Melastoma candidum</name>
    <dbReference type="NCBI Taxonomy" id="119954"/>
    <lineage>
        <taxon>Eukaryota</taxon>
        <taxon>Viridiplantae</taxon>
        <taxon>Streptophyta</taxon>
        <taxon>Embryophyta</taxon>
        <taxon>Tracheophyta</taxon>
        <taxon>Spermatophyta</taxon>
        <taxon>Magnoliopsida</taxon>
        <taxon>eudicotyledons</taxon>
        <taxon>Gunneridae</taxon>
        <taxon>Pentapetalae</taxon>
        <taxon>rosids</taxon>
        <taxon>malvids</taxon>
        <taxon>Myrtales</taxon>
        <taxon>Melastomataceae</taxon>
        <taxon>Melastomatoideae</taxon>
        <taxon>Melastomateae</taxon>
        <taxon>Melastoma</taxon>
    </lineage>
</organism>
<dbReference type="Proteomes" id="UP001057402">
    <property type="component" value="Chromosome 9"/>
</dbReference>
<name>A0ACB9MLE4_9MYRT</name>
<dbReference type="EMBL" id="CM042888">
    <property type="protein sequence ID" value="KAI4324690.1"/>
    <property type="molecule type" value="Genomic_DNA"/>
</dbReference>
<accession>A0ACB9MLE4</accession>